<dbReference type="GO" id="GO:0016746">
    <property type="term" value="F:acyltransferase activity"/>
    <property type="evidence" value="ECO:0007669"/>
    <property type="project" value="InterPro"/>
</dbReference>
<evidence type="ECO:0000313" key="2">
    <source>
        <dbReference type="Proteomes" id="UP000288096"/>
    </source>
</evidence>
<keyword evidence="2" id="KW-1185">Reference proteome</keyword>
<dbReference type="OrthoDB" id="3078238at2"/>
<dbReference type="InterPro" id="IPR016039">
    <property type="entry name" value="Thiolase-like"/>
</dbReference>
<evidence type="ECO:0000313" key="1">
    <source>
        <dbReference type="EMBL" id="GBC62134.1"/>
    </source>
</evidence>
<organism evidence="1 2">
    <name type="scientific">Desulfonema ishimotonii</name>
    <dbReference type="NCBI Taxonomy" id="45657"/>
    <lineage>
        <taxon>Bacteria</taxon>
        <taxon>Pseudomonadati</taxon>
        <taxon>Thermodesulfobacteriota</taxon>
        <taxon>Desulfobacteria</taxon>
        <taxon>Desulfobacterales</taxon>
        <taxon>Desulfococcaceae</taxon>
        <taxon>Desulfonema</taxon>
    </lineage>
</organism>
<dbReference type="Proteomes" id="UP000288096">
    <property type="component" value="Unassembled WGS sequence"/>
</dbReference>
<dbReference type="Gene3D" id="3.40.47.10">
    <property type="match status" value="1"/>
</dbReference>
<sequence length="350" mass="37089">MLTGDRVCIIGVGALTSVGLHAASTAAAVRAGISGFAEHPYMINREGEPYVLAMVPGIDPYITGTRRYTGLAIPAMAEALLVLDTLKLGSNIPIIIGLPEKRPGLPDDLPAALSESTKKMIGKKFSTKEIRTLSKGHSAGLMALKSGSKLIAGKACEFCVVGGVDSYTDPDTLDWTEDNGQLHNPSNAWGFIPGEAAGFCVICSGETADKYRLPVKAELAAISTAVENNKIKTETVCIGQGLTQVVRNAVEALQNRPKIDQVICDQNGEAYRADEFGFMLARLSESFKDPSDYMAPADCWGDVGAASGPLFINLITSAAEKRYAKGPCTLLWTSSEDGERAAAIFLTAAR</sequence>
<comment type="caution">
    <text evidence="1">The sequence shown here is derived from an EMBL/GenBank/DDBJ whole genome shotgun (WGS) entry which is preliminary data.</text>
</comment>
<proteinExistence type="predicted"/>
<accession>A0A401FYU2</accession>
<reference evidence="2" key="2">
    <citation type="submission" date="2019-01" db="EMBL/GenBank/DDBJ databases">
        <title>Genome sequence of Desulfonema ishimotonii strain Tokyo 01.</title>
        <authorList>
            <person name="Fukui M."/>
        </authorList>
    </citation>
    <scope>NUCLEOTIDE SEQUENCE [LARGE SCALE GENOMIC DNA]</scope>
    <source>
        <strain evidence="2">Tokyo 01</strain>
    </source>
</reference>
<dbReference type="RefSeq" id="WP_124329333.1">
    <property type="nucleotide sequence ID" value="NZ_BEXT01000001.1"/>
</dbReference>
<dbReference type="EMBL" id="BEXT01000001">
    <property type="protein sequence ID" value="GBC62134.1"/>
    <property type="molecule type" value="Genomic_DNA"/>
</dbReference>
<gene>
    <name evidence="1" type="ORF">DENIS_3097</name>
</gene>
<dbReference type="AlphaFoldDB" id="A0A401FYU2"/>
<name>A0A401FYU2_9BACT</name>
<protein>
    <submittedName>
        <fullName evidence="1">3-oxoacyl-[acyl-carrier-protein] synthase-1</fullName>
    </submittedName>
</protein>
<dbReference type="SUPFAM" id="SSF53901">
    <property type="entry name" value="Thiolase-like"/>
    <property type="match status" value="2"/>
</dbReference>
<reference evidence="2" key="1">
    <citation type="submission" date="2017-11" db="EMBL/GenBank/DDBJ databases">
        <authorList>
            <person name="Watanabe M."/>
            <person name="Kojima H."/>
        </authorList>
    </citation>
    <scope>NUCLEOTIDE SEQUENCE [LARGE SCALE GENOMIC DNA]</scope>
    <source>
        <strain evidence="2">Tokyo 01</strain>
    </source>
</reference>